<protein>
    <recommendedName>
        <fullName evidence="3">histidine kinase</fullName>
        <ecNumber evidence="3">2.7.13.3</ecNumber>
    </recommendedName>
</protein>
<dbReference type="GO" id="GO:0005886">
    <property type="term" value="C:plasma membrane"/>
    <property type="evidence" value="ECO:0007669"/>
    <property type="project" value="TreeGrafter"/>
</dbReference>
<dbReference type="HOGENOM" id="CLU_000445_42_2_6"/>
<evidence type="ECO:0000256" key="9">
    <source>
        <dbReference type="ARBA" id="ARBA00023012"/>
    </source>
</evidence>
<evidence type="ECO:0000256" key="7">
    <source>
        <dbReference type="ARBA" id="ARBA00022777"/>
    </source>
</evidence>
<evidence type="ECO:0000256" key="1">
    <source>
        <dbReference type="ARBA" id="ARBA00000085"/>
    </source>
</evidence>
<evidence type="ECO:0000313" key="14">
    <source>
        <dbReference type="EMBL" id="ACJ30265.1"/>
    </source>
</evidence>
<comment type="subcellular location">
    <subcellularLocation>
        <location evidence="2">Membrane</location>
    </subcellularLocation>
</comment>
<dbReference type="KEGG" id="swp:swp_3573"/>
<keyword evidence="9" id="KW-0902">Two-component regulatory system</keyword>
<evidence type="ECO:0000256" key="3">
    <source>
        <dbReference type="ARBA" id="ARBA00012438"/>
    </source>
</evidence>
<dbReference type="InterPro" id="IPR005467">
    <property type="entry name" value="His_kinase_dom"/>
</dbReference>
<evidence type="ECO:0000313" key="15">
    <source>
        <dbReference type="Proteomes" id="UP000000753"/>
    </source>
</evidence>
<feature type="transmembrane region" description="Helical" evidence="11">
    <location>
        <begin position="233"/>
        <end position="254"/>
    </location>
</feature>
<dbReference type="PROSITE" id="PS50885">
    <property type="entry name" value="HAMP"/>
    <property type="match status" value="1"/>
</dbReference>
<keyword evidence="5" id="KW-0808">Transferase</keyword>
<keyword evidence="10 11" id="KW-0472">Membrane</keyword>
<dbReference type="InterPro" id="IPR036097">
    <property type="entry name" value="HisK_dim/P_sf"/>
</dbReference>
<keyword evidence="4" id="KW-0597">Phosphoprotein</keyword>
<feature type="domain" description="Histidine kinase" evidence="12">
    <location>
        <begin position="312"/>
        <end position="505"/>
    </location>
</feature>
<dbReference type="EMBL" id="CP000472">
    <property type="protein sequence ID" value="ACJ30265.1"/>
    <property type="molecule type" value="Genomic_DNA"/>
</dbReference>
<name>B8CQD5_SHEPW</name>
<dbReference type="PRINTS" id="PR00344">
    <property type="entry name" value="BCTRLSENSOR"/>
</dbReference>
<feature type="domain" description="HAMP" evidence="13">
    <location>
        <begin position="253"/>
        <end position="304"/>
    </location>
</feature>
<accession>B8CQD5</accession>
<dbReference type="Gene3D" id="3.30.565.10">
    <property type="entry name" value="Histidine kinase-like ATPase, C-terminal domain"/>
    <property type="match status" value="1"/>
</dbReference>
<reference evidence="14 15" key="1">
    <citation type="journal article" date="2008" name="PLoS ONE">
        <title>Environmental adaptation: genomic analysis of the piezotolerant and psychrotolerant deep-sea iron reducing bacterium Shewanella piezotolerans WP3.</title>
        <authorList>
            <person name="Wang F."/>
            <person name="Wang J."/>
            <person name="Jian H."/>
            <person name="Zhang B."/>
            <person name="Li S."/>
            <person name="Wang F."/>
            <person name="Zeng X."/>
            <person name="Gao L."/>
            <person name="Bartlett D.H."/>
            <person name="Yu J."/>
            <person name="Hu S."/>
            <person name="Xiao X."/>
        </authorList>
    </citation>
    <scope>NUCLEOTIDE SEQUENCE [LARGE SCALE GENOMIC DNA]</scope>
    <source>
        <strain evidence="15">WP3 / JCM 13877</strain>
    </source>
</reference>
<dbReference type="SUPFAM" id="SSF47384">
    <property type="entry name" value="Homodimeric domain of signal transducing histidine kinase"/>
    <property type="match status" value="1"/>
</dbReference>
<dbReference type="Gene3D" id="1.10.287.130">
    <property type="match status" value="1"/>
</dbReference>
<proteinExistence type="predicted"/>
<dbReference type="InterPro" id="IPR003594">
    <property type="entry name" value="HATPase_dom"/>
</dbReference>
<evidence type="ECO:0000256" key="5">
    <source>
        <dbReference type="ARBA" id="ARBA00022679"/>
    </source>
</evidence>
<keyword evidence="14" id="KW-0547">Nucleotide-binding</keyword>
<dbReference type="EC" id="2.7.13.3" evidence="3"/>
<dbReference type="InterPro" id="IPR050428">
    <property type="entry name" value="TCS_sensor_his_kinase"/>
</dbReference>
<evidence type="ECO:0000256" key="10">
    <source>
        <dbReference type="ARBA" id="ARBA00023136"/>
    </source>
</evidence>
<dbReference type="InterPro" id="IPR003660">
    <property type="entry name" value="HAMP_dom"/>
</dbReference>
<dbReference type="Pfam" id="PF02518">
    <property type="entry name" value="HATPase_c"/>
    <property type="match status" value="1"/>
</dbReference>
<evidence type="ECO:0000256" key="4">
    <source>
        <dbReference type="ARBA" id="ARBA00022553"/>
    </source>
</evidence>
<keyword evidence="14" id="KW-0067">ATP-binding</keyword>
<dbReference type="InterPro" id="IPR036890">
    <property type="entry name" value="HATPase_C_sf"/>
</dbReference>
<gene>
    <name evidence="14" type="ordered locus">swp_3573</name>
</gene>
<keyword evidence="8 11" id="KW-1133">Transmembrane helix</keyword>
<dbReference type="GO" id="GO:0000155">
    <property type="term" value="F:phosphorelay sensor kinase activity"/>
    <property type="evidence" value="ECO:0007669"/>
    <property type="project" value="InterPro"/>
</dbReference>
<evidence type="ECO:0000259" key="13">
    <source>
        <dbReference type="PROSITE" id="PS50885"/>
    </source>
</evidence>
<keyword evidence="15" id="KW-1185">Reference proteome</keyword>
<sequence>MHHLINLISRHSMFSVSRLATAMHSLKARLIVSALLLILILMPLIGFGLNDAFKQQVKSASLNELKAYVYAVLAVTEVDRDGIIMPEVLLENQFNVIQSGLYAVITTSKSPEKTAKNNEVFDAKFIESPEKTTTKGNLNRLNQTQRIAWRSSSLLGIELPNSLPTPVKGQGQFSEVKLNGQPHLIYSFSVSFELPALDSKEPQQSNNRFPITIHIIKNQTEFQQQVSQFTQQLWRWLMILMGLLLVIQMAWLWWTLKPLSSLETELSAIENGKANQLTRLYPTELQAVAQQLNTLLNTEQNQRKRYRNALSDLAHSLKTPLAVIQSQVDLSAESFEQVSHINRIIGHQLKRAQSAAGSAWHLGVPVVEVSDKLVRNLPKIYNQPPIVIEQAVKRDAIFKGDQADLSEILGNLLDNACKAAKSKVLLSVTYNPESLIMQVEDDGNGIDESLKTQIFERGIRADSYKVGHGIGLAIVRDLVDSYHGQLSIGRSELLGGARFTISFKY</sequence>
<dbReference type="PANTHER" id="PTHR45436">
    <property type="entry name" value="SENSOR HISTIDINE KINASE YKOH"/>
    <property type="match status" value="1"/>
</dbReference>
<evidence type="ECO:0000256" key="8">
    <source>
        <dbReference type="ARBA" id="ARBA00022989"/>
    </source>
</evidence>
<evidence type="ECO:0000256" key="11">
    <source>
        <dbReference type="SAM" id="Phobius"/>
    </source>
</evidence>
<dbReference type="SUPFAM" id="SSF55874">
    <property type="entry name" value="ATPase domain of HSP90 chaperone/DNA topoisomerase II/histidine kinase"/>
    <property type="match status" value="1"/>
</dbReference>
<evidence type="ECO:0000259" key="12">
    <source>
        <dbReference type="PROSITE" id="PS50109"/>
    </source>
</evidence>
<dbReference type="InterPro" id="IPR004358">
    <property type="entry name" value="Sig_transdc_His_kin-like_C"/>
</dbReference>
<organism evidence="14 15">
    <name type="scientific">Shewanella piezotolerans (strain WP3 / JCM 13877)</name>
    <dbReference type="NCBI Taxonomy" id="225849"/>
    <lineage>
        <taxon>Bacteria</taxon>
        <taxon>Pseudomonadati</taxon>
        <taxon>Pseudomonadota</taxon>
        <taxon>Gammaproteobacteria</taxon>
        <taxon>Alteromonadales</taxon>
        <taxon>Shewanellaceae</taxon>
        <taxon>Shewanella</taxon>
    </lineage>
</organism>
<dbReference type="Proteomes" id="UP000000753">
    <property type="component" value="Chromosome"/>
</dbReference>
<comment type="catalytic activity">
    <reaction evidence="1">
        <text>ATP + protein L-histidine = ADP + protein N-phospho-L-histidine.</text>
        <dbReference type="EC" id="2.7.13.3"/>
    </reaction>
</comment>
<dbReference type="GO" id="GO:0005524">
    <property type="term" value="F:ATP binding"/>
    <property type="evidence" value="ECO:0007669"/>
    <property type="project" value="UniProtKB-KW"/>
</dbReference>
<keyword evidence="7 14" id="KW-0418">Kinase</keyword>
<keyword evidence="6 11" id="KW-0812">Transmembrane</keyword>
<dbReference type="AlphaFoldDB" id="B8CQD5"/>
<evidence type="ECO:0000256" key="6">
    <source>
        <dbReference type="ARBA" id="ARBA00022692"/>
    </source>
</evidence>
<dbReference type="PROSITE" id="PS50109">
    <property type="entry name" value="HIS_KIN"/>
    <property type="match status" value="1"/>
</dbReference>
<dbReference type="STRING" id="225849.swp_3573"/>
<evidence type="ECO:0000256" key="2">
    <source>
        <dbReference type="ARBA" id="ARBA00004370"/>
    </source>
</evidence>
<dbReference type="SMART" id="SM00387">
    <property type="entry name" value="HATPase_c"/>
    <property type="match status" value="1"/>
</dbReference>
<dbReference type="PANTHER" id="PTHR45436:SF4">
    <property type="entry name" value="SENSOR PROTEIN PHOQ"/>
    <property type="match status" value="1"/>
</dbReference>
<dbReference type="eggNOG" id="COG0642">
    <property type="taxonomic scope" value="Bacteria"/>
</dbReference>